<name>A0A6H2A3Q6_9ZZZZ</name>
<organism evidence="1">
    <name type="scientific">viral metagenome</name>
    <dbReference type="NCBI Taxonomy" id="1070528"/>
    <lineage>
        <taxon>unclassified sequences</taxon>
        <taxon>metagenomes</taxon>
        <taxon>organismal metagenomes</taxon>
    </lineage>
</organism>
<reference evidence="1" key="1">
    <citation type="submission" date="2020-03" db="EMBL/GenBank/DDBJ databases">
        <title>The deep terrestrial virosphere.</title>
        <authorList>
            <person name="Holmfeldt K."/>
            <person name="Nilsson E."/>
            <person name="Simone D."/>
            <person name="Lopez-Fernandez M."/>
            <person name="Wu X."/>
            <person name="de Brujin I."/>
            <person name="Lundin D."/>
            <person name="Andersson A."/>
            <person name="Bertilsson S."/>
            <person name="Dopson M."/>
        </authorList>
    </citation>
    <scope>NUCLEOTIDE SEQUENCE</scope>
    <source>
        <strain evidence="1">TM448A04293</strain>
    </source>
</reference>
<evidence type="ECO:0000313" key="1">
    <source>
        <dbReference type="EMBL" id="QJA54080.1"/>
    </source>
</evidence>
<dbReference type="EMBL" id="MT144475">
    <property type="protein sequence ID" value="QJA54080.1"/>
    <property type="molecule type" value="Genomic_DNA"/>
</dbReference>
<sequence length="67" mass="7777">MKEMPEEEFREYKRLFIKTLNELEVSNKELVNRITKLEVQLSFIKGKSVAYSSAVAIGISILIKLLF</sequence>
<proteinExistence type="predicted"/>
<dbReference type="AlphaFoldDB" id="A0A6H2A3Q6"/>
<protein>
    <submittedName>
        <fullName evidence="1">Uncharacterized protein</fullName>
    </submittedName>
</protein>
<accession>A0A6H2A3Q6</accession>
<gene>
    <name evidence="1" type="ORF">TM448A04293_0005</name>
</gene>